<dbReference type="OrthoDB" id="674805at2759"/>
<comment type="subcellular location">
    <subcellularLocation>
        <location evidence="1">Cell membrane</location>
        <topology evidence="1">Peripheral membrane protein</topology>
        <orientation evidence="1">Cytoplasmic side</orientation>
    </subcellularLocation>
</comment>
<name>A0A2Z6MMF4_TRISU</name>
<dbReference type="PROSITE" id="PS50297">
    <property type="entry name" value="ANK_REP_REGION"/>
    <property type="match status" value="2"/>
</dbReference>
<dbReference type="EMBL" id="DF973296">
    <property type="protein sequence ID" value="GAU24770.1"/>
    <property type="molecule type" value="Genomic_DNA"/>
</dbReference>
<dbReference type="PRINTS" id="PR01415">
    <property type="entry name" value="ANKYRIN"/>
</dbReference>
<accession>A0A2Z6MMF4</accession>
<dbReference type="AlphaFoldDB" id="A0A2Z6MMF4"/>
<sequence>MVLCFVNMNKDLVRVKGRGGMTPLHLASEIGEVELLAKFLTACPDSIKDVTVRGETALHIAVKHNNYEALELLVCFLRKNYKRGARKLEYTILNQKDEDHNTILHISSALSNQQKALQLLVKSGVNLKAKNWKGKTALDMAIEANVEMNRSILLSAGAKLATQVTDAPTLADKLRSTTSQRNANKLNIKHCCNRRNTNPSYDRQ</sequence>
<feature type="repeat" description="ANK" evidence="2">
    <location>
        <begin position="19"/>
        <end position="40"/>
    </location>
</feature>
<dbReference type="SMART" id="SM00248">
    <property type="entry name" value="ANK"/>
    <property type="match status" value="4"/>
</dbReference>
<dbReference type="PANTHER" id="PTHR24128:SF87">
    <property type="entry name" value="ANKYRIN REPEAT FAMILY PROTEIN"/>
    <property type="match status" value="1"/>
</dbReference>
<reference evidence="4" key="1">
    <citation type="journal article" date="2017" name="Front. Plant Sci.">
        <title>Climate Clever Clovers: New Paradigm to Reduce the Environmental Footprint of Ruminants by Breeding Low Methanogenic Forages Utilizing Haplotype Variation.</title>
        <authorList>
            <person name="Kaur P."/>
            <person name="Appels R."/>
            <person name="Bayer P.E."/>
            <person name="Keeble-Gagnere G."/>
            <person name="Wang J."/>
            <person name="Hirakawa H."/>
            <person name="Shirasawa K."/>
            <person name="Vercoe P."/>
            <person name="Stefanova K."/>
            <person name="Durmic Z."/>
            <person name="Nichols P."/>
            <person name="Revell C."/>
            <person name="Isobe S.N."/>
            <person name="Edwards D."/>
            <person name="Erskine W."/>
        </authorList>
    </citation>
    <scope>NUCLEOTIDE SEQUENCE [LARGE SCALE GENOMIC DNA]</scope>
    <source>
        <strain evidence="4">cv. Daliak</strain>
    </source>
</reference>
<dbReference type="InterPro" id="IPR036770">
    <property type="entry name" value="Ankyrin_rpt-contain_sf"/>
</dbReference>
<proteinExistence type="predicted"/>
<organism evidence="3 4">
    <name type="scientific">Trifolium subterraneum</name>
    <name type="common">Subterranean clover</name>
    <dbReference type="NCBI Taxonomy" id="3900"/>
    <lineage>
        <taxon>Eukaryota</taxon>
        <taxon>Viridiplantae</taxon>
        <taxon>Streptophyta</taxon>
        <taxon>Embryophyta</taxon>
        <taxon>Tracheophyta</taxon>
        <taxon>Spermatophyta</taxon>
        <taxon>Magnoliopsida</taxon>
        <taxon>eudicotyledons</taxon>
        <taxon>Gunneridae</taxon>
        <taxon>Pentapetalae</taxon>
        <taxon>rosids</taxon>
        <taxon>fabids</taxon>
        <taxon>Fabales</taxon>
        <taxon>Fabaceae</taxon>
        <taxon>Papilionoideae</taxon>
        <taxon>50 kb inversion clade</taxon>
        <taxon>NPAAA clade</taxon>
        <taxon>Hologalegina</taxon>
        <taxon>IRL clade</taxon>
        <taxon>Trifolieae</taxon>
        <taxon>Trifolium</taxon>
    </lineage>
</organism>
<dbReference type="Pfam" id="PF12796">
    <property type="entry name" value="Ank_2"/>
    <property type="match status" value="1"/>
</dbReference>
<dbReference type="Gene3D" id="1.25.40.20">
    <property type="entry name" value="Ankyrin repeat-containing domain"/>
    <property type="match status" value="1"/>
</dbReference>
<keyword evidence="4" id="KW-1185">Reference proteome</keyword>
<evidence type="ECO:0000256" key="2">
    <source>
        <dbReference type="PROSITE-ProRule" id="PRU00023"/>
    </source>
</evidence>
<dbReference type="PROSITE" id="PS50088">
    <property type="entry name" value="ANK_REPEAT"/>
    <property type="match status" value="3"/>
</dbReference>
<dbReference type="Proteomes" id="UP000242715">
    <property type="component" value="Unassembled WGS sequence"/>
</dbReference>
<dbReference type="PANTHER" id="PTHR24128">
    <property type="entry name" value="HOMEOBOX PROTEIN WARIAI"/>
    <property type="match status" value="1"/>
</dbReference>
<dbReference type="GO" id="GO:0005886">
    <property type="term" value="C:plasma membrane"/>
    <property type="evidence" value="ECO:0007669"/>
    <property type="project" value="UniProtKB-SubCell"/>
</dbReference>
<dbReference type="SUPFAM" id="SSF48403">
    <property type="entry name" value="Ankyrin repeat"/>
    <property type="match status" value="1"/>
</dbReference>
<feature type="repeat" description="ANK" evidence="2">
    <location>
        <begin position="53"/>
        <end position="74"/>
    </location>
</feature>
<protein>
    <submittedName>
        <fullName evidence="3">Uncharacterized protein</fullName>
    </submittedName>
</protein>
<dbReference type="InterPro" id="IPR002110">
    <property type="entry name" value="Ankyrin_rpt"/>
</dbReference>
<feature type="repeat" description="ANK" evidence="2">
    <location>
        <begin position="99"/>
        <end position="132"/>
    </location>
</feature>
<keyword evidence="2" id="KW-0040">ANK repeat</keyword>
<evidence type="ECO:0000313" key="3">
    <source>
        <dbReference type="EMBL" id="GAU24770.1"/>
    </source>
</evidence>
<gene>
    <name evidence="3" type="ORF">TSUD_355990</name>
</gene>
<evidence type="ECO:0000313" key="4">
    <source>
        <dbReference type="Proteomes" id="UP000242715"/>
    </source>
</evidence>
<evidence type="ECO:0000256" key="1">
    <source>
        <dbReference type="ARBA" id="ARBA00004413"/>
    </source>
</evidence>